<dbReference type="PANTHER" id="PTHR43685:SF2">
    <property type="entry name" value="GLYCOSYLTRANSFERASE 2-LIKE DOMAIN-CONTAINING PROTEIN"/>
    <property type="match status" value="1"/>
</dbReference>
<organism evidence="2">
    <name type="scientific">uncultured Rubrobacteraceae bacterium</name>
    <dbReference type="NCBI Taxonomy" id="349277"/>
    <lineage>
        <taxon>Bacteria</taxon>
        <taxon>Bacillati</taxon>
        <taxon>Actinomycetota</taxon>
        <taxon>Rubrobacteria</taxon>
        <taxon>Rubrobacterales</taxon>
        <taxon>Rubrobacteraceae</taxon>
        <taxon>environmental samples</taxon>
    </lineage>
</organism>
<dbReference type="PANTHER" id="PTHR43685">
    <property type="entry name" value="GLYCOSYLTRANSFERASE"/>
    <property type="match status" value="1"/>
</dbReference>
<dbReference type="InterPro" id="IPR029044">
    <property type="entry name" value="Nucleotide-diphossugar_trans"/>
</dbReference>
<proteinExistence type="predicted"/>
<name>A0A6J4R3N0_9ACTN</name>
<gene>
    <name evidence="2" type="ORF">AVDCRST_MAG14-1424</name>
</gene>
<dbReference type="InterPro" id="IPR050834">
    <property type="entry name" value="Glycosyltransf_2"/>
</dbReference>
<dbReference type="Gene3D" id="3.90.550.10">
    <property type="entry name" value="Spore Coat Polysaccharide Biosynthesis Protein SpsA, Chain A"/>
    <property type="match status" value="1"/>
</dbReference>
<dbReference type="CDD" id="cd00761">
    <property type="entry name" value="Glyco_tranf_GTA_type"/>
    <property type="match status" value="1"/>
</dbReference>
<dbReference type="SUPFAM" id="SSF53448">
    <property type="entry name" value="Nucleotide-diphospho-sugar transferases"/>
    <property type="match status" value="1"/>
</dbReference>
<dbReference type="EMBL" id="CADCVG010000059">
    <property type="protein sequence ID" value="CAA9454703.1"/>
    <property type="molecule type" value="Genomic_DNA"/>
</dbReference>
<evidence type="ECO:0000259" key="1">
    <source>
        <dbReference type="Pfam" id="PF00535"/>
    </source>
</evidence>
<protein>
    <recommendedName>
        <fullName evidence="1">Glycosyltransferase 2-like domain-containing protein</fullName>
    </recommendedName>
</protein>
<feature type="domain" description="Glycosyltransferase 2-like" evidence="1">
    <location>
        <begin position="5"/>
        <end position="125"/>
    </location>
</feature>
<dbReference type="InterPro" id="IPR001173">
    <property type="entry name" value="Glyco_trans_2-like"/>
</dbReference>
<dbReference type="Pfam" id="PF00535">
    <property type="entry name" value="Glycos_transf_2"/>
    <property type="match status" value="1"/>
</dbReference>
<dbReference type="AlphaFoldDB" id="A0A6J4R3N0"/>
<reference evidence="2" key="1">
    <citation type="submission" date="2020-02" db="EMBL/GenBank/DDBJ databases">
        <authorList>
            <person name="Meier V. D."/>
        </authorList>
    </citation>
    <scope>NUCLEOTIDE SEQUENCE</scope>
    <source>
        <strain evidence="2">AVDCRST_MAG14</strain>
    </source>
</reference>
<accession>A0A6J4R3N0</accession>
<sequence length="276" mass="30824">MAAVSVLIPTYERPEALVMTLSGVASQTVANLQVVISSQGRHRPEDSPVARAMARVIEARGGSVEWHHREPRGIAEQRHFLLDRAEANHALFLDDDIFMEPSVIERLLSVLQTEDCGFAGAFPAGLTFVDDVRPDQQNIELWEGPVRPEVVEVEGAGWERWHLHRAANLYHVAQKLVLSPGEFLRYKVAWVGSCVLYDRKKLLEVGGFSFWKELPRYHKAEDIVVQNLLMRRFGGCGVVPSGTYHAEIETTTFSPEGTVEADAVDLLPGLVERYVG</sequence>
<evidence type="ECO:0000313" key="2">
    <source>
        <dbReference type="EMBL" id="CAA9454703.1"/>
    </source>
</evidence>